<proteinExistence type="predicted"/>
<reference evidence="1 2" key="1">
    <citation type="journal article" date="2018" name="Cell">
        <title>The Chara Genome: Secondary Complexity and Implications for Plant Terrestrialization.</title>
        <authorList>
            <person name="Nishiyama T."/>
            <person name="Sakayama H."/>
            <person name="Vries J.D."/>
            <person name="Buschmann H."/>
            <person name="Saint-Marcoux D."/>
            <person name="Ullrich K.K."/>
            <person name="Haas F.B."/>
            <person name="Vanderstraeten L."/>
            <person name="Becker D."/>
            <person name="Lang D."/>
            <person name="Vosolsobe S."/>
            <person name="Rombauts S."/>
            <person name="Wilhelmsson P.K.I."/>
            <person name="Janitza P."/>
            <person name="Kern R."/>
            <person name="Heyl A."/>
            <person name="Rumpler F."/>
            <person name="Villalobos L.I.A.C."/>
            <person name="Clay J.M."/>
            <person name="Skokan R."/>
            <person name="Toyoda A."/>
            <person name="Suzuki Y."/>
            <person name="Kagoshima H."/>
            <person name="Schijlen E."/>
            <person name="Tajeshwar N."/>
            <person name="Catarino B."/>
            <person name="Hetherington A.J."/>
            <person name="Saltykova A."/>
            <person name="Bonnot C."/>
            <person name="Breuninger H."/>
            <person name="Symeonidi A."/>
            <person name="Radhakrishnan G.V."/>
            <person name="Van Nieuwerburgh F."/>
            <person name="Deforce D."/>
            <person name="Chang C."/>
            <person name="Karol K.G."/>
            <person name="Hedrich R."/>
            <person name="Ulvskov P."/>
            <person name="Glockner G."/>
            <person name="Delwiche C.F."/>
            <person name="Petrasek J."/>
            <person name="Van de Peer Y."/>
            <person name="Friml J."/>
            <person name="Beilby M."/>
            <person name="Dolan L."/>
            <person name="Kohara Y."/>
            <person name="Sugano S."/>
            <person name="Fujiyama A."/>
            <person name="Delaux P.-M."/>
            <person name="Quint M."/>
            <person name="TheiBen G."/>
            <person name="Hagemann M."/>
            <person name="Harholt J."/>
            <person name="Dunand C."/>
            <person name="Zachgo S."/>
            <person name="Langdale J."/>
            <person name="Maumus F."/>
            <person name="Straeten D.V.D."/>
            <person name="Gould S.B."/>
            <person name="Rensing S.A."/>
        </authorList>
    </citation>
    <scope>NUCLEOTIDE SEQUENCE [LARGE SCALE GENOMIC DNA]</scope>
    <source>
        <strain evidence="1 2">S276</strain>
    </source>
</reference>
<dbReference type="Proteomes" id="UP000265515">
    <property type="component" value="Unassembled WGS sequence"/>
</dbReference>
<organism evidence="1 2">
    <name type="scientific">Chara braunii</name>
    <name type="common">Braun's stonewort</name>
    <dbReference type="NCBI Taxonomy" id="69332"/>
    <lineage>
        <taxon>Eukaryota</taxon>
        <taxon>Viridiplantae</taxon>
        <taxon>Streptophyta</taxon>
        <taxon>Charophyceae</taxon>
        <taxon>Charales</taxon>
        <taxon>Characeae</taxon>
        <taxon>Chara</taxon>
    </lineage>
</organism>
<dbReference type="AlphaFoldDB" id="A0A388JXC9"/>
<dbReference type="EMBL" id="BFEA01000028">
    <property type="protein sequence ID" value="GBG62392.1"/>
    <property type="molecule type" value="Genomic_DNA"/>
</dbReference>
<keyword evidence="2" id="KW-1185">Reference proteome</keyword>
<evidence type="ECO:0000313" key="1">
    <source>
        <dbReference type="EMBL" id="GBG62392.1"/>
    </source>
</evidence>
<name>A0A388JXC9_CHABU</name>
<evidence type="ECO:0000313" key="2">
    <source>
        <dbReference type="Proteomes" id="UP000265515"/>
    </source>
</evidence>
<accession>A0A388JXC9</accession>
<gene>
    <name evidence="1" type="ORF">CBR_g30345</name>
</gene>
<protein>
    <submittedName>
        <fullName evidence="1">Uncharacterized protein</fullName>
    </submittedName>
</protein>
<dbReference type="Gramene" id="GBG62392">
    <property type="protein sequence ID" value="GBG62392"/>
    <property type="gene ID" value="CBR_g30345"/>
</dbReference>
<sequence length="135" mass="15395">MVAVAAQDLQTTESQFRVREGGGEEDVGGRRVKKAPLDLRGEEADWHAIAWSNSGLLNGIHREMNRGRHLSMVGAAIAVGYRHRHRYRYGDDARIEHNRRIPRSVFTHRVAARLDKRARICERVIASTAQFVKNR</sequence>
<comment type="caution">
    <text evidence="1">The sequence shown here is derived from an EMBL/GenBank/DDBJ whole genome shotgun (WGS) entry which is preliminary data.</text>
</comment>